<evidence type="ECO:0000313" key="6">
    <source>
        <dbReference type="Proteomes" id="UP000593591"/>
    </source>
</evidence>
<organism evidence="3 5">
    <name type="scientific">Treponema rectale</name>
    <dbReference type="NCBI Taxonomy" id="744512"/>
    <lineage>
        <taxon>Bacteria</taxon>
        <taxon>Pseudomonadati</taxon>
        <taxon>Spirochaetota</taxon>
        <taxon>Spirochaetia</taxon>
        <taxon>Spirochaetales</taxon>
        <taxon>Treponemataceae</taxon>
        <taxon>Treponema</taxon>
    </lineage>
</organism>
<dbReference type="PROSITE" id="PS51257">
    <property type="entry name" value="PROKAR_LIPOPROTEIN"/>
    <property type="match status" value="1"/>
</dbReference>
<accession>A0A840S6Z9</accession>
<feature type="region of interest" description="Disordered" evidence="1">
    <location>
        <begin position="31"/>
        <end position="51"/>
    </location>
</feature>
<dbReference type="EMBL" id="JACHFR010000001">
    <property type="protein sequence ID" value="MBB5218339.1"/>
    <property type="molecule type" value="Genomic_DNA"/>
</dbReference>
<proteinExistence type="predicted"/>
<reference evidence="3 5" key="2">
    <citation type="submission" date="2020-08" db="EMBL/GenBank/DDBJ databases">
        <title>Genomic Encyclopedia of Type Strains, Phase IV (KMG-IV): sequencing the most valuable type-strain genomes for metagenomic binning, comparative biology and taxonomic classification.</title>
        <authorList>
            <person name="Goeker M."/>
        </authorList>
    </citation>
    <scope>NUCLEOTIDE SEQUENCE [LARGE SCALE GENOMIC DNA]</scope>
    <source>
        <strain evidence="3 5">DSM 103679</strain>
    </source>
</reference>
<dbReference type="Proteomes" id="UP000593591">
    <property type="component" value="Chromosome"/>
</dbReference>
<protein>
    <recommendedName>
        <fullName evidence="7">Lipoprotein</fullName>
    </recommendedName>
</protein>
<gene>
    <name evidence="4" type="ORF">DYE49_05640</name>
    <name evidence="3" type="ORF">HNP77_000683</name>
</gene>
<sequence>MKKIIFKTLSAIVCASVFFISCAGTKAEGGSQVENVPAAETPSVPGDAEYQRSKGNVDVSEEEFTNDKKQILVTITKLEAIMANMDYSGWYSYLDEESIEYWSKSVNLKRAAGRLPVKGLKLNSLSDYFKFVFVPARAGRTIDEIRYETKDTVKVVQFQEDTDTIYYNFNRIDGKWKLHLPALDD</sequence>
<feature type="chain" id="PRO_5036418336" description="Lipoprotein" evidence="2">
    <location>
        <begin position="24"/>
        <end position="185"/>
    </location>
</feature>
<dbReference type="Proteomes" id="UP000578697">
    <property type="component" value="Unassembled WGS sequence"/>
</dbReference>
<feature type="signal peptide" evidence="2">
    <location>
        <begin position="1"/>
        <end position="23"/>
    </location>
</feature>
<evidence type="ECO:0008006" key="7">
    <source>
        <dbReference type="Google" id="ProtNLM"/>
    </source>
</evidence>
<dbReference type="EMBL" id="CP031517">
    <property type="protein sequence ID" value="QOS39962.1"/>
    <property type="molecule type" value="Genomic_DNA"/>
</dbReference>
<evidence type="ECO:0000313" key="5">
    <source>
        <dbReference type="Proteomes" id="UP000578697"/>
    </source>
</evidence>
<keyword evidence="5" id="KW-1185">Reference proteome</keyword>
<dbReference type="KEGG" id="trc:DYE49_05640"/>
<dbReference type="AlphaFoldDB" id="A0A840S6Z9"/>
<keyword evidence="2" id="KW-0732">Signal</keyword>
<evidence type="ECO:0000256" key="1">
    <source>
        <dbReference type="SAM" id="MobiDB-lite"/>
    </source>
</evidence>
<reference evidence="4 6" key="1">
    <citation type="submission" date="2018-08" db="EMBL/GenBank/DDBJ databases">
        <title>The first complete genome of Treponema rectale (CHPAT), a commensal spirochete of the bovine rectum.</title>
        <authorList>
            <person name="Staton G.J."/>
            <person name="Clegg S.R."/>
            <person name="Carter S.D."/>
            <person name="Radford A.D."/>
            <person name="Darby A."/>
            <person name="Hall N."/>
            <person name="Birtles R.J."/>
            <person name="Evans N.J."/>
        </authorList>
    </citation>
    <scope>NUCLEOTIDE SEQUENCE [LARGE SCALE GENOMIC DNA]</scope>
    <source>
        <strain evidence="4 6">CHPA</strain>
    </source>
</reference>
<evidence type="ECO:0000313" key="3">
    <source>
        <dbReference type="EMBL" id="MBB5218339.1"/>
    </source>
</evidence>
<name>A0A840S6Z9_9SPIR</name>
<evidence type="ECO:0000313" key="4">
    <source>
        <dbReference type="EMBL" id="QOS39962.1"/>
    </source>
</evidence>
<evidence type="ECO:0000256" key="2">
    <source>
        <dbReference type="SAM" id="SignalP"/>
    </source>
</evidence>
<dbReference type="RefSeq" id="WP_184651760.1">
    <property type="nucleotide sequence ID" value="NZ_JACHFR010000001.1"/>
</dbReference>